<dbReference type="PATRIC" id="fig|748449.3.peg.553"/>
<evidence type="ECO:0000313" key="3">
    <source>
        <dbReference type="Proteomes" id="UP000010880"/>
    </source>
</evidence>
<keyword evidence="3" id="KW-1185">Reference proteome</keyword>
<proteinExistence type="predicted"/>
<dbReference type="RefSeq" id="WP_015326292.1">
    <property type="nucleotide sequence ID" value="NC_019978.1"/>
</dbReference>
<feature type="transmembrane region" description="Helical" evidence="1">
    <location>
        <begin position="61"/>
        <end position="80"/>
    </location>
</feature>
<organism evidence="2 3">
    <name type="scientific">Halobacteroides halobius (strain ATCC 35273 / DSM 5150 / MD-1)</name>
    <dbReference type="NCBI Taxonomy" id="748449"/>
    <lineage>
        <taxon>Bacteria</taxon>
        <taxon>Bacillati</taxon>
        <taxon>Bacillota</taxon>
        <taxon>Clostridia</taxon>
        <taxon>Halanaerobiales</taxon>
        <taxon>Halobacteroidaceae</taxon>
        <taxon>Halobacteroides</taxon>
    </lineage>
</organism>
<dbReference type="OrthoDB" id="9797988at2"/>
<dbReference type="AlphaFoldDB" id="L0K6B2"/>
<feature type="transmembrane region" description="Helical" evidence="1">
    <location>
        <begin position="125"/>
        <end position="147"/>
    </location>
</feature>
<dbReference type="InterPro" id="IPR014203">
    <property type="entry name" value="Spore_V_AC"/>
</dbReference>
<dbReference type="InterPro" id="IPR005562">
    <property type="entry name" value="SpoVA"/>
</dbReference>
<dbReference type="KEGG" id="hhl:Halha_0592"/>
<dbReference type="PANTHER" id="PTHR38450:SF1">
    <property type="entry name" value="STAGE V SPORULATION PROTEIN AC"/>
    <property type="match status" value="1"/>
</dbReference>
<sequence length="149" mass="15722">MGQIDKTPDEYQRLISKNRPADSKIKNFFTAYITGGTICLIGQLIIELLQGVGFSISDASALNAIILIFVGGLLTGLGVYDEIAQFAGAGTIVPITGFSNAIVAPAMEHKQEGYILGLGPNIYSVAGPVLTYGMLSAIIIGIIKILLSY</sequence>
<dbReference type="eggNOG" id="ENOG5031DDD">
    <property type="taxonomic scope" value="Bacteria"/>
</dbReference>
<dbReference type="PANTHER" id="PTHR38450">
    <property type="entry name" value="STAGE V SPORULATION PROTEIN AC-RELATED"/>
    <property type="match status" value="1"/>
</dbReference>
<protein>
    <submittedName>
        <fullName evidence="2">Stage V sporulation protein AC</fullName>
    </submittedName>
</protein>
<dbReference type="Pfam" id="PF03862">
    <property type="entry name" value="SpoVAC_SpoVAEB"/>
    <property type="match status" value="1"/>
</dbReference>
<reference evidence="3" key="1">
    <citation type="submission" date="2012-02" db="EMBL/GenBank/DDBJ databases">
        <title>The complete genome of Halobacteroides halobius DSM 5150.</title>
        <authorList>
            <person name="Lucas S."/>
            <person name="Copeland A."/>
            <person name="Lapidus A."/>
            <person name="Glavina del Rio T."/>
            <person name="Dalin E."/>
            <person name="Tice H."/>
            <person name="Bruce D."/>
            <person name="Goodwin L."/>
            <person name="Pitluck S."/>
            <person name="Peters L."/>
            <person name="Mikhailova N."/>
            <person name="Gu W."/>
            <person name="Kyrpides N."/>
            <person name="Mavromatis K."/>
            <person name="Ivanova N."/>
            <person name="Brettin T."/>
            <person name="Detter J.C."/>
            <person name="Han C."/>
            <person name="Larimer F."/>
            <person name="Land M."/>
            <person name="Hauser L."/>
            <person name="Markowitz V."/>
            <person name="Cheng J.-F."/>
            <person name="Hugenholtz P."/>
            <person name="Woyke T."/>
            <person name="Wu D."/>
            <person name="Tindall B."/>
            <person name="Pomrenke H."/>
            <person name="Brambilla E."/>
            <person name="Klenk H.-P."/>
            <person name="Eisen J.A."/>
        </authorList>
    </citation>
    <scope>NUCLEOTIDE SEQUENCE [LARGE SCALE GENOMIC DNA]</scope>
    <source>
        <strain evidence="3">ATCC 35273 / DSM 5150 / MD-1</strain>
    </source>
</reference>
<dbReference type="STRING" id="748449.Halha_0592"/>
<keyword evidence="1" id="KW-0472">Membrane</keyword>
<accession>L0K6B2</accession>
<name>L0K6B2_HALHC</name>
<feature type="transmembrane region" description="Helical" evidence="1">
    <location>
        <begin position="29"/>
        <end position="49"/>
    </location>
</feature>
<dbReference type="Proteomes" id="UP000010880">
    <property type="component" value="Chromosome"/>
</dbReference>
<keyword evidence="1" id="KW-1133">Transmembrane helix</keyword>
<gene>
    <name evidence="2" type="ordered locus">Halha_0592</name>
</gene>
<evidence type="ECO:0000256" key="1">
    <source>
        <dbReference type="SAM" id="Phobius"/>
    </source>
</evidence>
<dbReference type="EMBL" id="CP003359">
    <property type="protein sequence ID" value="AGB40566.1"/>
    <property type="molecule type" value="Genomic_DNA"/>
</dbReference>
<evidence type="ECO:0000313" key="2">
    <source>
        <dbReference type="EMBL" id="AGB40566.1"/>
    </source>
</evidence>
<dbReference type="NCBIfam" id="TIGR02838">
    <property type="entry name" value="spore_V_AC"/>
    <property type="match status" value="1"/>
</dbReference>
<feature type="transmembrane region" description="Helical" evidence="1">
    <location>
        <begin position="86"/>
        <end position="104"/>
    </location>
</feature>
<keyword evidence="1" id="KW-0812">Transmembrane</keyword>
<dbReference type="HOGENOM" id="CLU_112786_0_1_9"/>